<protein>
    <submittedName>
        <fullName evidence="4">Tetratricopeptide TPR_2 repeat-containing protein</fullName>
    </submittedName>
</protein>
<dbReference type="PROSITE" id="PS50005">
    <property type="entry name" value="TPR"/>
    <property type="match status" value="1"/>
</dbReference>
<keyword evidence="2 3" id="KW-0802">TPR repeat</keyword>
<dbReference type="InterPro" id="IPR050498">
    <property type="entry name" value="Ycf3"/>
</dbReference>
<dbReference type="KEGG" id="mlt:VC82_1498"/>
<evidence type="ECO:0000313" key="5">
    <source>
        <dbReference type="Proteomes" id="UP000032726"/>
    </source>
</evidence>
<dbReference type="Gene3D" id="1.25.40.10">
    <property type="entry name" value="Tetratricopeptide repeat domain"/>
    <property type="match status" value="1"/>
</dbReference>
<dbReference type="PANTHER" id="PTHR44858:SF1">
    <property type="entry name" value="UDP-N-ACETYLGLUCOSAMINE--PEPTIDE N-ACETYLGLUCOSAMINYLTRANSFERASE SPINDLY-RELATED"/>
    <property type="match status" value="1"/>
</dbReference>
<dbReference type="InterPro" id="IPR013105">
    <property type="entry name" value="TPR_2"/>
</dbReference>
<dbReference type="Pfam" id="PF07719">
    <property type="entry name" value="TPR_2"/>
    <property type="match status" value="1"/>
</dbReference>
<dbReference type="STRING" id="516051.VC82_1498"/>
<evidence type="ECO:0000256" key="1">
    <source>
        <dbReference type="ARBA" id="ARBA00022737"/>
    </source>
</evidence>
<feature type="repeat" description="TPR" evidence="3">
    <location>
        <begin position="157"/>
        <end position="190"/>
    </location>
</feature>
<dbReference type="InterPro" id="IPR019734">
    <property type="entry name" value="TPR_rpt"/>
</dbReference>
<dbReference type="GO" id="GO:0046813">
    <property type="term" value="P:receptor-mediated virion attachment to host cell"/>
    <property type="evidence" value="ECO:0007669"/>
    <property type="project" value="TreeGrafter"/>
</dbReference>
<proteinExistence type="predicted"/>
<dbReference type="HOGENOM" id="CLU_075517_0_0_10"/>
<dbReference type="EMBL" id="CP011071">
    <property type="protein sequence ID" value="AKA35119.1"/>
    <property type="molecule type" value="Genomic_DNA"/>
</dbReference>
<reference evidence="4 5" key="1">
    <citation type="submission" date="2015-03" db="EMBL/GenBank/DDBJ databases">
        <title>Complete genome sequence of Muricauda lutaonensis CC-HSB-11T, isolated from a coastal hot spring.</title>
        <authorList>
            <person name="Kim K.M."/>
        </authorList>
    </citation>
    <scope>NUCLEOTIDE SEQUENCE [LARGE SCALE GENOMIC DNA]</scope>
    <source>
        <strain evidence="4 5">CC-HSB-11</strain>
    </source>
</reference>
<dbReference type="SMART" id="SM00028">
    <property type="entry name" value="TPR"/>
    <property type="match status" value="2"/>
</dbReference>
<accession>A0A0D5YT98</accession>
<keyword evidence="5" id="KW-1185">Reference proteome</keyword>
<dbReference type="SUPFAM" id="SSF48452">
    <property type="entry name" value="TPR-like"/>
    <property type="match status" value="1"/>
</dbReference>
<keyword evidence="1" id="KW-0677">Repeat</keyword>
<dbReference type="AlphaFoldDB" id="A0A0D5YT98"/>
<organism evidence="4 5">
    <name type="scientific">Flagellimonas lutaonensis</name>
    <dbReference type="NCBI Taxonomy" id="516051"/>
    <lineage>
        <taxon>Bacteria</taxon>
        <taxon>Pseudomonadati</taxon>
        <taxon>Bacteroidota</taxon>
        <taxon>Flavobacteriia</taxon>
        <taxon>Flavobacteriales</taxon>
        <taxon>Flavobacteriaceae</taxon>
        <taxon>Flagellimonas</taxon>
    </lineage>
</organism>
<dbReference type="InterPro" id="IPR011990">
    <property type="entry name" value="TPR-like_helical_dom_sf"/>
</dbReference>
<evidence type="ECO:0000256" key="3">
    <source>
        <dbReference type="PROSITE-ProRule" id="PRU00339"/>
    </source>
</evidence>
<name>A0A0D5YT98_9FLAO</name>
<dbReference type="GO" id="GO:0009279">
    <property type="term" value="C:cell outer membrane"/>
    <property type="evidence" value="ECO:0007669"/>
    <property type="project" value="TreeGrafter"/>
</dbReference>
<gene>
    <name evidence="4" type="ORF">VC82_1498</name>
</gene>
<evidence type="ECO:0000313" key="4">
    <source>
        <dbReference type="EMBL" id="AKA35119.1"/>
    </source>
</evidence>
<sequence length="307" mass="35415">MLLLLVFVFGCNQKAHKKVTKKVQIDTLQGRSLLGTPLVSEQLKPLHEKKVAQYKKALAEYQNDSLNADKVIWLGRRMAYLGDYQKAIDIYTKGIETFHDDPRFYRHRGHRFISIRQLDRAIDDLEKAATLIKGTEDEVEPDGIPNRLNRPVSSLHTNIYYHLGLAYYLKGNWPKALEHFQNCLNATTNDDMRVAATHWLYMILHRMESPKEAEKLLEPITEEMDIIENDGYHRLLLFYKGLLKEGALRKNGSVGASEAVQYGIAHWYHYNGNLEKAKSLYTDLIETGHWPAFGYIAAEAELSRWPD</sequence>
<dbReference type="Proteomes" id="UP000032726">
    <property type="component" value="Chromosome"/>
</dbReference>
<evidence type="ECO:0000256" key="2">
    <source>
        <dbReference type="ARBA" id="ARBA00022803"/>
    </source>
</evidence>
<dbReference type="PANTHER" id="PTHR44858">
    <property type="entry name" value="TETRATRICOPEPTIDE REPEAT PROTEIN 6"/>
    <property type="match status" value="1"/>
</dbReference>